<name>A0AA46PNG5_9GAMM</name>
<dbReference type="InterPro" id="IPR052922">
    <property type="entry name" value="Cytidylate_Kinase-2"/>
</dbReference>
<dbReference type="Pfam" id="PF13238">
    <property type="entry name" value="AAA_18"/>
    <property type="match status" value="1"/>
</dbReference>
<dbReference type="SUPFAM" id="SSF52540">
    <property type="entry name" value="P-loop containing nucleoside triphosphate hydrolases"/>
    <property type="match status" value="1"/>
</dbReference>
<evidence type="ECO:0000313" key="1">
    <source>
        <dbReference type="EMBL" id="UYF73371.1"/>
    </source>
</evidence>
<sequence>MKFINIIGTTGSGKSTLAKQLSKQLNLVYIELDDLLWLDDWQESSNEALFLKLKIATENADTGWVLDGLYTRTIPMIMQQADMVIWLDYPFGVNLYRLTRRTLKGLVNQKPLWKHSNNRENLKLILSKQSIFVWLIKSYPKNRKKYLNLMKNPDYQHIQFIRLTSPQQTKEFLNRLGVM</sequence>
<dbReference type="AlphaFoldDB" id="A0AA46PNG5"/>
<organism evidence="2 3">
    <name type="scientific">Acinetobacter ursingii</name>
    <dbReference type="NCBI Taxonomy" id="108980"/>
    <lineage>
        <taxon>Bacteria</taxon>
        <taxon>Pseudomonadati</taxon>
        <taxon>Pseudomonadota</taxon>
        <taxon>Gammaproteobacteria</taxon>
        <taxon>Moraxellales</taxon>
        <taxon>Moraxellaceae</taxon>
        <taxon>Acinetobacter</taxon>
    </lineage>
</organism>
<dbReference type="EMBL" id="CP089051">
    <property type="protein sequence ID" value="UYF73371.1"/>
    <property type="molecule type" value="Genomic_DNA"/>
</dbReference>
<dbReference type="EMBL" id="CP089044">
    <property type="protein sequence ID" value="UYF76895.1"/>
    <property type="molecule type" value="Genomic_DNA"/>
</dbReference>
<dbReference type="InterPro" id="IPR027417">
    <property type="entry name" value="P-loop_NTPase"/>
</dbReference>
<reference evidence="2" key="1">
    <citation type="journal article" date="2022" name="J Glob Antimicrob Resist">
        <title>Comparative analysis of IMP-4- and OXA-58-containing plasmids of three carbapenemase-producing Acinetobacter ursingii strains in the Netherlands.</title>
        <authorList>
            <person name="Hendrickx A.P.A."/>
            <person name="Schade R.P."/>
            <person name="Landman F."/>
            <person name="Bosch T."/>
            <person name="Schouls L.M."/>
            <person name="van Dijk K."/>
        </authorList>
    </citation>
    <scope>NUCLEOTIDE SEQUENCE</scope>
    <source>
        <strain evidence="1">RIVM_C010559</strain>
        <strain evidence="2">RIVM_C010761</strain>
    </source>
</reference>
<dbReference type="Gene3D" id="3.40.50.300">
    <property type="entry name" value="P-loop containing nucleotide triphosphate hydrolases"/>
    <property type="match status" value="1"/>
</dbReference>
<dbReference type="Proteomes" id="UP001164081">
    <property type="component" value="Chromosome"/>
</dbReference>
<evidence type="ECO:0000313" key="2">
    <source>
        <dbReference type="EMBL" id="UYF76895.1"/>
    </source>
</evidence>
<dbReference type="Proteomes" id="UP001164064">
    <property type="component" value="Chromosome"/>
</dbReference>
<dbReference type="PANTHER" id="PTHR37816">
    <property type="entry name" value="YALI0E33011P"/>
    <property type="match status" value="1"/>
</dbReference>
<accession>A0AA46PNG5</accession>
<evidence type="ECO:0000313" key="3">
    <source>
        <dbReference type="Proteomes" id="UP001164081"/>
    </source>
</evidence>
<proteinExistence type="predicted"/>
<protein>
    <submittedName>
        <fullName evidence="2">AAA family ATPase</fullName>
    </submittedName>
</protein>
<dbReference type="RefSeq" id="WP_010588606.1">
    <property type="nucleotide sequence ID" value="NZ_CP068180.1"/>
</dbReference>
<dbReference type="PANTHER" id="PTHR37816:SF1">
    <property type="entry name" value="TOXIN"/>
    <property type="match status" value="1"/>
</dbReference>
<gene>
    <name evidence="2" type="ORF">LSO58_03010</name>
    <name evidence="1" type="ORF">LSO60_13610</name>
</gene>